<dbReference type="EnsemblMetazoa" id="XM_031921623">
    <property type="protein sequence ID" value="XP_031777483"/>
    <property type="gene ID" value="LOC116415940"/>
</dbReference>
<sequence>MASIDLIERLVQVLRDTVQNVDQMSVNDIHYWLDMCNSTINELNEKISKSNLTRGEKQKYQTYLTHLSCVQVEFEHNLHRVGSLHAEEAEARVEWRDVQSAFQNRIRTGVVVNIKHVDILSFFNDALKLFKVKTQACLEEYNAVKINSDFISEFTMQKNGEETTGIKYFTSESATVYMSTDLEKWFTDNIKEPILSQLEEFQEKDSGWTLKSIISLCINMKKYSPIKGSSYIPLPKFIENKKACVNVHNNDDQCFKYAVLSSLYPSNKNASRVNQYRLHENELNFAGIEFPVKLKSIPKFEKLNNISVNVYMLRKYGHKFEVSPCHITTERKEKHVNLLIIQDFYIDEHEENNRADEGDMPKYHYVWIKSMSRLLSSQVSKTHLKSYHCERCLQIFYTEERLKMHESDCKNLNDCRINLPDCKNNILKFEDYSKSEKVPFVIYADFECLLKPTENENAFQLHEAYSIGYFIKCSFDDSLSGYRSYRRKNEEEETAAAWFVKELKSIGEKIDVLYKNPKPMRLTDLEEISFRRSSTCHICRKPITGEELAVRDHCHLTGRFRGAAHNSCNLNYKDSRFIPVVFHNLNYDTHFILKEIATSTLMKGRVNLIPHNKEKYISFTKYVDDCNISFRFIDSWRFLPSSLEKLASYLKNVPIAVKEFRSDGLTDEKIDLLRRKGVFPYDFVNGLDKLTTTKLPEKNDFYNKLTDSHIAEEDYKHAVQVWNKFNISTLGEYSDLYLKTDVLLLADVFESFRETSLKAYDLCPAHFYTTPGLTFSAALKMTKVELELLTDIDMLMFIESGIRGGISQCCNRYAKANNPYMGSSYDKDQKTKTLLYFDINNLYGWAMVQPLPVGKFKWIEYETNPNFFNTPPDSDIGYFAEVDLEYPEKIHDDHRDLPFCAEHLAPPGSKQKKLLTTLNDKKRYVIHYRALKQVLDNGLRLKKVHRILSFEQRAWLKPYVEFNTEKRKQAKNEFEKLFYKLLINAVYGKCIERERKRVDVRLVNKFTGRYGAEARIALPNFHSCAIFDENLVAIQLKRTSITIKKPIYVGLSILDLSKTLVYDFHYSYMKKRVGEKCKLLYTDTDSLIYEVEDVDMYQVMKEDIHKFDTSDYDENNQFGIPHVNKKVPGLIKVECCGKIMTEFIGLRSKMYSILINGAATVKKAKGIKSNVVKKSITFEDYRKCLQDLVIIKREQCNIRLKLHIVHTEKQEKIALSPHDDKRFLLPHSTDTLPWGHYRIMEEQMAQAAMQVEGDAVEGIVVEERGNNGEGRKREGESEWGHEATNENASRVGMTLYADGGEPIKIEYDVLEEFMHEWDPSLDRLGTEQEERSDILLEAMEGAEIVVGNGLYERTQHDEQHIREIEANNQPCAKRPRLT</sequence>
<accession>A0A7M7PX82</accession>
<dbReference type="InParanoid" id="A0A7M7PX82"/>
<dbReference type="SUPFAM" id="SSF54060">
    <property type="entry name" value="His-Me finger endonucleases"/>
    <property type="match status" value="1"/>
</dbReference>
<dbReference type="InterPro" id="IPR012337">
    <property type="entry name" value="RNaseH-like_sf"/>
</dbReference>
<dbReference type="Gene3D" id="3.90.1600.10">
    <property type="entry name" value="Palm domain of DNA polymerase"/>
    <property type="match status" value="1"/>
</dbReference>
<name>A0A7M7PX82_NASVI</name>
<proteinExistence type="predicted"/>
<dbReference type="GO" id="GO:0003676">
    <property type="term" value="F:nucleic acid binding"/>
    <property type="evidence" value="ECO:0007669"/>
    <property type="project" value="InterPro"/>
</dbReference>
<dbReference type="SUPFAM" id="SSF53098">
    <property type="entry name" value="Ribonuclease H-like"/>
    <property type="match status" value="1"/>
</dbReference>
<dbReference type="SMR" id="A0A7M7PX82"/>
<evidence type="ECO:0008006" key="3">
    <source>
        <dbReference type="Google" id="ProtNLM"/>
    </source>
</evidence>
<organism evidence="1 2">
    <name type="scientific">Nasonia vitripennis</name>
    <name type="common">Parasitic wasp</name>
    <dbReference type="NCBI Taxonomy" id="7425"/>
    <lineage>
        <taxon>Eukaryota</taxon>
        <taxon>Metazoa</taxon>
        <taxon>Ecdysozoa</taxon>
        <taxon>Arthropoda</taxon>
        <taxon>Hexapoda</taxon>
        <taxon>Insecta</taxon>
        <taxon>Pterygota</taxon>
        <taxon>Neoptera</taxon>
        <taxon>Endopterygota</taxon>
        <taxon>Hymenoptera</taxon>
        <taxon>Apocrita</taxon>
        <taxon>Proctotrupomorpha</taxon>
        <taxon>Chalcidoidea</taxon>
        <taxon>Pteromalidae</taxon>
        <taxon>Pteromalinae</taxon>
        <taxon>Nasonia</taxon>
    </lineage>
</organism>
<dbReference type="KEGG" id="nvi:116415940"/>
<dbReference type="InterPro" id="IPR004211">
    <property type="entry name" value="Endonuclease_7"/>
</dbReference>
<dbReference type="InterPro" id="IPR023211">
    <property type="entry name" value="DNA_pol_palm_dom_sf"/>
</dbReference>
<reference evidence="1" key="1">
    <citation type="submission" date="2021-01" db="UniProtKB">
        <authorList>
            <consortium name="EnsemblMetazoa"/>
        </authorList>
    </citation>
    <scope>IDENTIFICATION</scope>
</reference>
<keyword evidence="2" id="KW-1185">Reference proteome</keyword>
<dbReference type="InterPro" id="IPR036397">
    <property type="entry name" value="RNaseH_sf"/>
</dbReference>
<dbReference type="SUPFAM" id="SSF56672">
    <property type="entry name" value="DNA/RNA polymerases"/>
    <property type="match status" value="1"/>
</dbReference>
<dbReference type="InterPro" id="IPR043502">
    <property type="entry name" value="DNA/RNA_pol_sf"/>
</dbReference>
<dbReference type="PANTHER" id="PTHR31511">
    <property type="entry name" value="PROTEIN CBG23764"/>
    <property type="match status" value="1"/>
</dbReference>
<evidence type="ECO:0000313" key="2">
    <source>
        <dbReference type="Proteomes" id="UP000002358"/>
    </source>
</evidence>
<dbReference type="PANTHER" id="PTHR31511:SF12">
    <property type="entry name" value="RHO TERMINATION FACTOR N-TERMINAL DOMAIN-CONTAINING PROTEIN"/>
    <property type="match status" value="1"/>
</dbReference>
<evidence type="ECO:0000313" key="1">
    <source>
        <dbReference type="EnsemblMetazoa" id="XP_031777483"/>
    </source>
</evidence>
<dbReference type="GO" id="GO:0042575">
    <property type="term" value="C:DNA polymerase complex"/>
    <property type="evidence" value="ECO:0007669"/>
    <property type="project" value="UniProtKB-ARBA"/>
</dbReference>
<dbReference type="GeneID" id="116415940"/>
<dbReference type="RefSeq" id="XP_031777483.1">
    <property type="nucleotide sequence ID" value="XM_031921623.1"/>
</dbReference>
<dbReference type="Gene3D" id="3.30.420.10">
    <property type="entry name" value="Ribonuclease H-like superfamily/Ribonuclease H"/>
    <property type="match status" value="1"/>
</dbReference>
<dbReference type="GO" id="GO:0071897">
    <property type="term" value="P:DNA biosynthetic process"/>
    <property type="evidence" value="ECO:0007669"/>
    <property type="project" value="UniProtKB-ARBA"/>
</dbReference>
<dbReference type="Proteomes" id="UP000002358">
    <property type="component" value="Unassembled WGS sequence"/>
</dbReference>
<dbReference type="InterPro" id="IPR044925">
    <property type="entry name" value="His-Me_finger_sf"/>
</dbReference>
<dbReference type="OrthoDB" id="7653437at2759"/>
<dbReference type="Pfam" id="PF02945">
    <property type="entry name" value="Endonuclease_7"/>
    <property type="match status" value="1"/>
</dbReference>
<protein>
    <recommendedName>
        <fullName evidence="3">DNA-directed DNA polymerase</fullName>
    </recommendedName>
</protein>